<evidence type="ECO:0000256" key="2">
    <source>
        <dbReference type="ARBA" id="ARBA00022801"/>
    </source>
</evidence>
<keyword evidence="2 6" id="KW-0378">Hydrolase</keyword>
<evidence type="ECO:0000313" key="10">
    <source>
        <dbReference type="Proteomes" id="UP000199031"/>
    </source>
</evidence>
<dbReference type="PANTHER" id="PTHR42812">
    <property type="entry name" value="BETA-XYLOSIDASE"/>
    <property type="match status" value="1"/>
</dbReference>
<dbReference type="Proteomes" id="UP000199031">
    <property type="component" value="Unassembled WGS sequence"/>
</dbReference>
<feature type="signal peptide" evidence="7">
    <location>
        <begin position="1"/>
        <end position="20"/>
    </location>
</feature>
<evidence type="ECO:0000256" key="7">
    <source>
        <dbReference type="SAM" id="SignalP"/>
    </source>
</evidence>
<dbReference type="Gene3D" id="2.60.120.200">
    <property type="match status" value="1"/>
</dbReference>
<dbReference type="Pfam" id="PF17851">
    <property type="entry name" value="GH43_C2"/>
    <property type="match status" value="1"/>
</dbReference>
<dbReference type="GO" id="GO:0005975">
    <property type="term" value="P:carbohydrate metabolic process"/>
    <property type="evidence" value="ECO:0007669"/>
    <property type="project" value="InterPro"/>
</dbReference>
<gene>
    <name evidence="9" type="ORF">SAMN05444277_11199</name>
</gene>
<dbReference type="InterPro" id="IPR013320">
    <property type="entry name" value="ConA-like_dom_sf"/>
</dbReference>
<evidence type="ECO:0000259" key="8">
    <source>
        <dbReference type="Pfam" id="PF17851"/>
    </source>
</evidence>
<dbReference type="PANTHER" id="PTHR42812:SF5">
    <property type="entry name" value="ENDO-ARABINASE"/>
    <property type="match status" value="1"/>
</dbReference>
<dbReference type="RefSeq" id="WP_090661057.1">
    <property type="nucleotide sequence ID" value="NZ_FOXQ01000011.1"/>
</dbReference>
<evidence type="ECO:0000256" key="6">
    <source>
        <dbReference type="RuleBase" id="RU361187"/>
    </source>
</evidence>
<dbReference type="CDD" id="cd08999">
    <property type="entry name" value="GH43_ABN-like"/>
    <property type="match status" value="1"/>
</dbReference>
<evidence type="ECO:0000256" key="4">
    <source>
        <dbReference type="PIRSR" id="PIRSR606710-1"/>
    </source>
</evidence>
<accession>A0A1I5YCV8</accession>
<dbReference type="OrthoDB" id="9801455at2"/>
<feature type="site" description="Important for catalytic activity, responsible for pKa modulation of the active site Glu and correct orientation of both the proton donor and substrate" evidence="5">
    <location>
        <position position="159"/>
    </location>
</feature>
<dbReference type="Gene3D" id="2.115.10.20">
    <property type="entry name" value="Glycosyl hydrolase domain, family 43"/>
    <property type="match status" value="1"/>
</dbReference>
<feature type="chain" id="PRO_5011465062" evidence="7">
    <location>
        <begin position="21"/>
        <end position="513"/>
    </location>
</feature>
<feature type="active site" description="Proton acceptor" evidence="4">
    <location>
        <position position="52"/>
    </location>
</feature>
<reference evidence="9 10" key="1">
    <citation type="submission" date="2016-10" db="EMBL/GenBank/DDBJ databases">
        <authorList>
            <person name="de Groot N.N."/>
        </authorList>
    </citation>
    <scope>NUCLEOTIDE SEQUENCE [LARGE SCALE GENOMIC DNA]</scope>
    <source>
        <strain evidence="9 10">DSM 28286</strain>
    </source>
</reference>
<evidence type="ECO:0000313" key="9">
    <source>
        <dbReference type="EMBL" id="SFQ41727.1"/>
    </source>
</evidence>
<evidence type="ECO:0000256" key="1">
    <source>
        <dbReference type="ARBA" id="ARBA00009865"/>
    </source>
</evidence>
<keyword evidence="10" id="KW-1185">Reference proteome</keyword>
<evidence type="ECO:0000256" key="3">
    <source>
        <dbReference type="ARBA" id="ARBA00023295"/>
    </source>
</evidence>
<protein>
    <submittedName>
        <fullName evidence="9">Beta-xylosidase</fullName>
    </submittedName>
</protein>
<sequence>MNVLVMLANVVMQLAMCFYADTKTIAHPAGLFMATGDSTPVVYPVIPGDCADPSVIRSGSAYYATGTSSEWAPHYPLFKSNDLIHWKQLGYLFPQTPAWASSSFWAPELYYHNGTYYAYYTARKKSDNISCIGVATSKNPEKSFTDHGIVLEFGKEAIDPFIIESDGKLYMSFKAYGLDKRPIELLCYQLSDDGLKTVGEPFMLLRDDEKIGLEGQCIIKRNNYYYLFYSAGSCCGSKCSYHVNVARSASLKGPYTKYENNPVLTEFGEWKCTGHGTIVNTAKGEDYYLYHAYSKTNDVYTGRQGMLAKLEWNKQNGWPVIKPVSGEKPEGFKDDFSANKLNNNWQWDFRHTQPQIKIEKGALYLSGEPTADNMTGTVLSVRPYKPNYEITTAIINNNASLKGLCVYGDASESAGISIKNNIVQVWYVKDNEKKVLNAIDANDIQPVYLKLAVKDGCNLRFYWSDVAGKWNEIVTGEEYFNAGFLPPWDRSPRPGLLQQGNEPAAFDFFEIRY</sequence>
<dbReference type="SUPFAM" id="SSF49899">
    <property type="entry name" value="Concanavalin A-like lectins/glucanases"/>
    <property type="match status" value="1"/>
</dbReference>
<dbReference type="STRING" id="1465490.SAMN05444277_11199"/>
<keyword evidence="7" id="KW-0732">Signal</keyword>
<name>A0A1I5YCV8_9BACT</name>
<keyword evidence="3 6" id="KW-0326">Glycosidase</keyword>
<organism evidence="9 10">
    <name type="scientific">Parafilimonas terrae</name>
    <dbReference type="NCBI Taxonomy" id="1465490"/>
    <lineage>
        <taxon>Bacteria</taxon>
        <taxon>Pseudomonadati</taxon>
        <taxon>Bacteroidota</taxon>
        <taxon>Chitinophagia</taxon>
        <taxon>Chitinophagales</taxon>
        <taxon>Chitinophagaceae</taxon>
        <taxon>Parafilimonas</taxon>
    </lineage>
</organism>
<dbReference type="GO" id="GO:0004553">
    <property type="term" value="F:hydrolase activity, hydrolyzing O-glycosyl compounds"/>
    <property type="evidence" value="ECO:0007669"/>
    <property type="project" value="InterPro"/>
</dbReference>
<feature type="domain" description="Beta-xylosidase C-terminal Concanavalin A-like" evidence="8">
    <location>
        <begin position="333"/>
        <end position="475"/>
    </location>
</feature>
<dbReference type="InterPro" id="IPR041542">
    <property type="entry name" value="GH43_C2"/>
</dbReference>
<proteinExistence type="inferred from homology"/>
<dbReference type="EMBL" id="FOXQ01000011">
    <property type="protein sequence ID" value="SFQ41727.1"/>
    <property type="molecule type" value="Genomic_DNA"/>
</dbReference>
<dbReference type="SUPFAM" id="SSF75005">
    <property type="entry name" value="Arabinanase/levansucrase/invertase"/>
    <property type="match status" value="1"/>
</dbReference>
<dbReference type="Pfam" id="PF04616">
    <property type="entry name" value="Glyco_hydro_43"/>
    <property type="match status" value="1"/>
</dbReference>
<evidence type="ECO:0000256" key="5">
    <source>
        <dbReference type="PIRSR" id="PIRSR606710-2"/>
    </source>
</evidence>
<dbReference type="InterPro" id="IPR051795">
    <property type="entry name" value="Glycosyl_Hydrlase_43"/>
</dbReference>
<comment type="similarity">
    <text evidence="1 6">Belongs to the glycosyl hydrolase 43 family.</text>
</comment>
<dbReference type="InterPro" id="IPR006710">
    <property type="entry name" value="Glyco_hydro_43"/>
</dbReference>
<feature type="active site" description="Proton donor" evidence="4">
    <location>
        <position position="214"/>
    </location>
</feature>
<dbReference type="InterPro" id="IPR023296">
    <property type="entry name" value="Glyco_hydro_beta-prop_sf"/>
</dbReference>
<dbReference type="AlphaFoldDB" id="A0A1I5YCV8"/>